<feature type="compositionally biased region" description="Polar residues" evidence="3">
    <location>
        <begin position="69"/>
        <end position="96"/>
    </location>
</feature>
<dbReference type="InterPro" id="IPR005877">
    <property type="entry name" value="YSIRK_signal_dom"/>
</dbReference>
<evidence type="ECO:0008006" key="8">
    <source>
        <dbReference type="Google" id="ProtNLM"/>
    </source>
</evidence>
<keyword evidence="1" id="KW-0732">Signal</keyword>
<sequence length="682" mass="78257">MKKLFRSMRDTQCHFSLRKMNIGVCSVVLGLFVVGINNSQIVRADTVNESTVTTVEKRVEKSPNTVAVTTEANKPVSTNEGISNNKKTYENIGNNETEAKDKLSNQSLDASQSQESNTKQDRHSIVETNTYSTRSLKLDTSSTDTLLVSKKQNSSTPSNGWESHNSKLYYRNSDGKYLRNQWAAPTGTIHYFGKEGYTISNQWYTMINNQTYYFDHTGHTVKNRWYTLPSKTIYYFDHTGHTVKNRWYNVSNNTYYFDHTGHTVKNRWYTLPTKNTYYFDQSGHTVKNKWYNVSNNTYYFDHTGHTVKNRWYTLPSKNTYYFDQFGHTVKNRWYNITTNAYYFDNYGHTVRNRWYTLPTKRTYYFDNEGHTVKNRLYTLSGNKTYYFDGFGHTVTPLSNNSFVVIGYVPGQGITVKRSDENNVLHGTSRFLANGSLWKVIGKKAFNNQLFYYLNDDQWVSSQYVIEGVTKGNYRVLKDKADSRQYYTSQYNPVFAPWGCASSALSMLMKFDGTFNKVPGSSEYAKLKYMQDHLPRNKRLGGQDGSPYTGYGFTRVILSNALKNYAHQLGDKNVKDISGASLDTVAKLVLAGHPVLYYGWSSYDGGGNKVRNHCKVIMGYNKSNNTFLVHDPLYSNRHFYKGGGGMREGIYNGYDLGPITWVSASSLSREYAYNGGYNALSIN</sequence>
<dbReference type="Pfam" id="PF13529">
    <property type="entry name" value="Peptidase_C39_2"/>
    <property type="match status" value="1"/>
</dbReference>
<dbReference type="EMBL" id="LSNG01000017">
    <property type="protein sequence ID" value="KXN76530.1"/>
    <property type="molecule type" value="Genomic_DNA"/>
</dbReference>
<dbReference type="Pfam" id="PF19127">
    <property type="entry name" value="Choline_bind_3"/>
    <property type="match status" value="1"/>
</dbReference>
<feature type="domain" description="YSIRK Gram-positive signal peptide" evidence="4">
    <location>
        <begin position="10"/>
        <end position="31"/>
    </location>
</feature>
<evidence type="ECO:0000256" key="1">
    <source>
        <dbReference type="ARBA" id="ARBA00022729"/>
    </source>
</evidence>
<name>A0A9X0LY79_LACJH</name>
<evidence type="ECO:0000313" key="6">
    <source>
        <dbReference type="EMBL" id="KXN76530.1"/>
    </source>
</evidence>
<dbReference type="SUPFAM" id="SSF69360">
    <property type="entry name" value="Cell wall binding repeat"/>
    <property type="match status" value="2"/>
</dbReference>
<evidence type="ECO:0000256" key="2">
    <source>
        <dbReference type="ARBA" id="ARBA00022737"/>
    </source>
</evidence>
<proteinExistence type="predicted"/>
<dbReference type="AlphaFoldDB" id="A0A9X0LY79"/>
<protein>
    <recommendedName>
        <fullName evidence="8">Peptidase C39-like domain-containing protein</fullName>
    </recommendedName>
</protein>
<dbReference type="Proteomes" id="UP000070346">
    <property type="component" value="Unassembled WGS sequence"/>
</dbReference>
<dbReference type="Gene3D" id="3.90.70.10">
    <property type="entry name" value="Cysteine proteinases"/>
    <property type="match status" value="1"/>
</dbReference>
<evidence type="ECO:0000313" key="7">
    <source>
        <dbReference type="Proteomes" id="UP000070346"/>
    </source>
</evidence>
<dbReference type="InterPro" id="IPR018337">
    <property type="entry name" value="Cell_wall/Cho-bd_repeat"/>
</dbReference>
<evidence type="ECO:0000256" key="3">
    <source>
        <dbReference type="SAM" id="MobiDB-lite"/>
    </source>
</evidence>
<feature type="compositionally biased region" description="Polar residues" evidence="3">
    <location>
        <begin position="104"/>
        <end position="117"/>
    </location>
</feature>
<keyword evidence="2" id="KW-0677">Repeat</keyword>
<feature type="domain" description="Peptidase C39-like" evidence="5">
    <location>
        <begin position="486"/>
        <end position="631"/>
    </location>
</feature>
<organism evidence="6 7">
    <name type="scientific">Lactobacillus johnsonii</name>
    <dbReference type="NCBI Taxonomy" id="33959"/>
    <lineage>
        <taxon>Bacteria</taxon>
        <taxon>Bacillati</taxon>
        <taxon>Bacillota</taxon>
        <taxon>Bacilli</taxon>
        <taxon>Lactobacillales</taxon>
        <taxon>Lactobacillaceae</taxon>
        <taxon>Lactobacillus</taxon>
    </lineage>
</organism>
<dbReference type="Gene3D" id="2.10.270.10">
    <property type="entry name" value="Cholin Binding"/>
    <property type="match status" value="2"/>
</dbReference>
<dbReference type="NCBIfam" id="TIGR01168">
    <property type="entry name" value="YSIRK_signal"/>
    <property type="match status" value="1"/>
</dbReference>
<reference evidence="6 7" key="1">
    <citation type="submission" date="2016-02" db="EMBL/GenBank/DDBJ databases">
        <title>Complete Genome Sequences of Lactobacillus johnsonii Strain W1.</title>
        <authorList>
            <person name="Sun Y."/>
            <person name="Wu X."/>
        </authorList>
    </citation>
    <scope>NUCLEOTIDE SEQUENCE [LARGE SCALE GENOMIC DNA]</scope>
    <source>
        <strain evidence="6 7">W1</strain>
    </source>
</reference>
<comment type="caution">
    <text evidence="6">The sequence shown here is derived from an EMBL/GenBank/DDBJ whole genome shotgun (WGS) entry which is preliminary data.</text>
</comment>
<evidence type="ECO:0000259" key="4">
    <source>
        <dbReference type="Pfam" id="PF04650"/>
    </source>
</evidence>
<gene>
    <name evidence="6" type="ORF">AYJ53_00980</name>
</gene>
<accession>A0A9X0LY79</accession>
<dbReference type="InterPro" id="IPR039564">
    <property type="entry name" value="Peptidase_C39-like"/>
</dbReference>
<dbReference type="Pfam" id="PF04650">
    <property type="entry name" value="YSIRK_signal"/>
    <property type="match status" value="1"/>
</dbReference>
<evidence type="ECO:0000259" key="5">
    <source>
        <dbReference type="Pfam" id="PF13529"/>
    </source>
</evidence>
<feature type="region of interest" description="Disordered" evidence="3">
    <location>
        <begin position="69"/>
        <end position="130"/>
    </location>
</feature>